<protein>
    <submittedName>
        <fullName evidence="3">Uncharacterized protein</fullName>
    </submittedName>
</protein>
<name>A0A0K0ERP7_STRER</name>
<accession>A0A0K0ERP7</accession>
<evidence type="ECO:0000256" key="2">
    <source>
        <dbReference type="SAM" id="SignalP"/>
    </source>
</evidence>
<keyword evidence="2" id="KW-0732">Signal</keyword>
<evidence type="ECO:0000313" key="3">
    <source>
        <dbReference type="WBParaSite" id="SSTP_0001212700.1"/>
    </source>
</evidence>
<dbReference type="WBParaSite" id="SSTP_0001212700.1">
    <property type="protein sequence ID" value="SSTP_0001212700.1"/>
    <property type="gene ID" value="SSTP_0001212700"/>
</dbReference>
<reference evidence="3" key="1">
    <citation type="submission" date="2015-08" db="UniProtKB">
        <authorList>
            <consortium name="WormBaseParasite"/>
        </authorList>
    </citation>
    <scope>IDENTIFICATION</scope>
</reference>
<feature type="region of interest" description="Disordered" evidence="1">
    <location>
        <begin position="43"/>
        <end position="92"/>
    </location>
</feature>
<evidence type="ECO:0000256" key="1">
    <source>
        <dbReference type="SAM" id="MobiDB-lite"/>
    </source>
</evidence>
<dbReference type="AlphaFoldDB" id="A0A0K0ERP7"/>
<feature type="signal peptide" evidence="2">
    <location>
        <begin position="1"/>
        <end position="20"/>
    </location>
</feature>
<feature type="chain" id="PRO_5005328497" evidence="2">
    <location>
        <begin position="21"/>
        <end position="92"/>
    </location>
</feature>
<feature type="compositionally biased region" description="Basic and acidic residues" evidence="1">
    <location>
        <begin position="74"/>
        <end position="84"/>
    </location>
</feature>
<proteinExistence type="predicted"/>
<organism evidence="3">
    <name type="scientific">Strongyloides stercoralis</name>
    <name type="common">Threadworm</name>
    <dbReference type="NCBI Taxonomy" id="6248"/>
    <lineage>
        <taxon>Eukaryota</taxon>
        <taxon>Metazoa</taxon>
        <taxon>Ecdysozoa</taxon>
        <taxon>Nematoda</taxon>
        <taxon>Chromadorea</taxon>
        <taxon>Rhabditida</taxon>
        <taxon>Tylenchina</taxon>
        <taxon>Panagrolaimomorpha</taxon>
        <taxon>Strongyloidoidea</taxon>
        <taxon>Strongyloididae</taxon>
        <taxon>Strongyloides</taxon>
    </lineage>
</organism>
<sequence>MNYLTTLFLIIFIFDILLISYEVPISNNLVENVEDLVSVREKRKVKRKRSKKGLKKNKKKSNHRRKNKKHLIKKISEKTQEPEKPVLLVEPW</sequence>
<feature type="compositionally biased region" description="Basic residues" evidence="1">
    <location>
        <begin position="43"/>
        <end position="73"/>
    </location>
</feature>